<feature type="region of interest" description="Disordered" evidence="3">
    <location>
        <begin position="38"/>
        <end position="59"/>
    </location>
</feature>
<keyword evidence="2" id="KW-0480">Metal-thiolate cluster</keyword>
<reference evidence="5" key="1">
    <citation type="journal article" date="2011" name="PLoS Pathog.">
        <title>Comparative genomics yields insights into niche adaptation of plant vascular wilt pathogens.</title>
        <authorList>
            <person name="Klosterman S.J."/>
            <person name="Subbarao K.V."/>
            <person name="Kang S."/>
            <person name="Veronese P."/>
            <person name="Gold S.E."/>
            <person name="Thomma B.P.H.J."/>
            <person name="Chen Z."/>
            <person name="Henrissat B."/>
            <person name="Lee Y.-H."/>
            <person name="Park J."/>
            <person name="Garcia-Pedrajas M.D."/>
            <person name="Barbara D.J."/>
            <person name="Anchieta A."/>
            <person name="de Jonge R."/>
            <person name="Santhanam P."/>
            <person name="Maruthachalam K."/>
            <person name="Atallah Z."/>
            <person name="Amyotte S.G."/>
            <person name="Paz Z."/>
            <person name="Inderbitzin P."/>
            <person name="Hayes R.J."/>
            <person name="Heiman D.I."/>
            <person name="Young S."/>
            <person name="Zeng Q."/>
            <person name="Engels R."/>
            <person name="Galagan J."/>
            <person name="Cuomo C.A."/>
            <person name="Dobinson K.F."/>
            <person name="Ma L.-J."/>
        </authorList>
    </citation>
    <scope>NUCLEOTIDE SEQUENCE [LARGE SCALE GENOMIC DNA]</scope>
    <source>
        <strain evidence="5">VaMs.102 / ATCC MYA-4576 / FGSC 10136</strain>
    </source>
</reference>
<sequence>MKGDCGCSGASSCNCGSSLTMAFHQITGVALDPAPTMTLSADPTASPNAHMPKRNNLRNINKMALDIRERDQKSTFRECSKHHQLPNHTTALRPLPRATLRLSVHHTTMSTQIRAHSTTCHQRPA</sequence>
<evidence type="ECO:0000256" key="1">
    <source>
        <dbReference type="ARBA" id="ARBA00022723"/>
    </source>
</evidence>
<evidence type="ECO:0000313" key="4">
    <source>
        <dbReference type="EMBL" id="EEY23428.1"/>
    </source>
</evidence>
<dbReference type="HOGENOM" id="CLU_1994348_0_0_1"/>
<keyword evidence="5" id="KW-1185">Reference proteome</keyword>
<evidence type="ECO:0000256" key="3">
    <source>
        <dbReference type="SAM" id="MobiDB-lite"/>
    </source>
</evidence>
<feature type="compositionally biased region" description="Polar residues" evidence="3">
    <location>
        <begin position="38"/>
        <end position="47"/>
    </location>
</feature>
<evidence type="ECO:0000313" key="5">
    <source>
        <dbReference type="Proteomes" id="UP000008698"/>
    </source>
</evidence>
<protein>
    <submittedName>
        <fullName evidence="4">Predicted protein</fullName>
    </submittedName>
</protein>
<proteinExistence type="predicted"/>
<accession>C9SXN8</accession>
<gene>
    <name evidence="4" type="ORF">VDBG_09538</name>
</gene>
<dbReference type="EMBL" id="DS985228">
    <property type="protein sequence ID" value="EEY23428.1"/>
    <property type="molecule type" value="Genomic_DNA"/>
</dbReference>
<dbReference type="KEGG" id="val:VDBG_09538"/>
<dbReference type="Proteomes" id="UP000008698">
    <property type="component" value="Unassembled WGS sequence"/>
</dbReference>
<dbReference type="GO" id="GO:0046872">
    <property type="term" value="F:metal ion binding"/>
    <property type="evidence" value="ECO:0007669"/>
    <property type="project" value="UniProtKB-KW"/>
</dbReference>
<organism evidence="5">
    <name type="scientific">Verticillium alfalfae (strain VaMs.102 / ATCC MYA-4576 / FGSC 10136)</name>
    <name type="common">Verticillium wilt of alfalfa</name>
    <name type="synonym">Verticillium albo-atrum</name>
    <dbReference type="NCBI Taxonomy" id="526221"/>
    <lineage>
        <taxon>Eukaryota</taxon>
        <taxon>Fungi</taxon>
        <taxon>Dikarya</taxon>
        <taxon>Ascomycota</taxon>
        <taxon>Pezizomycotina</taxon>
        <taxon>Sordariomycetes</taxon>
        <taxon>Hypocreomycetidae</taxon>
        <taxon>Glomerellales</taxon>
        <taxon>Plectosphaerellaceae</taxon>
        <taxon>Verticillium</taxon>
    </lineage>
</organism>
<dbReference type="OrthoDB" id="10398187at2759"/>
<dbReference type="AlphaFoldDB" id="C9SXN8"/>
<dbReference type="GeneID" id="9528046"/>
<dbReference type="RefSeq" id="XP_003000343.1">
    <property type="nucleotide sequence ID" value="XM_003000297.1"/>
</dbReference>
<name>C9SXN8_VERA1</name>
<dbReference type="InterPro" id="IPR017854">
    <property type="entry name" value="Metalthion_dom_sf"/>
</dbReference>
<keyword evidence="1" id="KW-0479">Metal-binding</keyword>
<evidence type="ECO:0000256" key="2">
    <source>
        <dbReference type="ARBA" id="ARBA00022851"/>
    </source>
</evidence>
<dbReference type="SUPFAM" id="SSF57868">
    <property type="entry name" value="Metallothionein"/>
    <property type="match status" value="1"/>
</dbReference>